<dbReference type="InterPro" id="IPR023654">
    <property type="entry name" value="Ribosomal_eL32_arc"/>
</dbReference>
<dbReference type="KEGG" id="mev:Metev_0841"/>
<proteinExistence type="inferred from homology"/>
<dbReference type="SMART" id="SM01393">
    <property type="entry name" value="Ribosomal_L32e"/>
    <property type="match status" value="1"/>
</dbReference>
<dbReference type="GO" id="GO:0006412">
    <property type="term" value="P:translation"/>
    <property type="evidence" value="ECO:0007669"/>
    <property type="project" value="UniProtKB-UniRule"/>
</dbReference>
<dbReference type="Proteomes" id="UP000000391">
    <property type="component" value="Chromosome"/>
</dbReference>
<dbReference type="RefSeq" id="WP_013194307.1">
    <property type="nucleotide sequence ID" value="NC_014253.1"/>
</dbReference>
<protein>
    <recommendedName>
        <fullName evidence="4 5">Large ribosomal subunit protein eL32</fullName>
    </recommendedName>
</protein>
<dbReference type="PROSITE" id="PS00580">
    <property type="entry name" value="RIBOSOMAL_L32E"/>
    <property type="match status" value="1"/>
</dbReference>
<dbReference type="EMBL" id="CP002069">
    <property type="protein sequence ID" value="ADI73739.1"/>
    <property type="molecule type" value="Genomic_DNA"/>
</dbReference>
<dbReference type="Pfam" id="PF01655">
    <property type="entry name" value="Ribosomal_L32e"/>
    <property type="match status" value="1"/>
</dbReference>
<dbReference type="HAMAP" id="MF_00810">
    <property type="entry name" value="Ribosomal_eL32"/>
    <property type="match status" value="1"/>
</dbReference>
<dbReference type="OrthoDB" id="372100at2157"/>
<evidence type="ECO:0000313" key="6">
    <source>
        <dbReference type="EMBL" id="ADI73739.1"/>
    </source>
</evidence>
<reference evidence="6 7" key="1">
    <citation type="submission" date="2010-06" db="EMBL/GenBank/DDBJ databases">
        <title>Complete sequence chromosome of Methanohalobium evestigatum Z-7303.</title>
        <authorList>
            <consortium name="US DOE Joint Genome Institute"/>
            <person name="Lucas S."/>
            <person name="Copeland A."/>
            <person name="Lapidus A."/>
            <person name="Cheng J.-F."/>
            <person name="Bruce D."/>
            <person name="Goodwin L."/>
            <person name="Pitluck S."/>
            <person name="Saunders E."/>
            <person name="Detter J.C."/>
            <person name="Han C."/>
            <person name="Tapia R."/>
            <person name="Land M."/>
            <person name="Hauser L."/>
            <person name="Kyrpides N."/>
            <person name="Mikhailova N."/>
            <person name="Sieprawska-Lupa M."/>
            <person name="Whitman W.B."/>
            <person name="Anderson I."/>
            <person name="Woyke T."/>
        </authorList>
    </citation>
    <scope>NUCLEOTIDE SEQUENCE [LARGE SCALE GENOMIC DNA]</scope>
    <source>
        <strain evidence="7">ATCC BAA-1072 / DSM 3721 / NBRC 107634 / OCM 161 / Z-7303</strain>
    </source>
</reference>
<dbReference type="GO" id="GO:0022625">
    <property type="term" value="C:cytosolic large ribosomal subunit"/>
    <property type="evidence" value="ECO:0007669"/>
    <property type="project" value="TreeGrafter"/>
</dbReference>
<evidence type="ECO:0000256" key="1">
    <source>
        <dbReference type="ARBA" id="ARBA00008431"/>
    </source>
</evidence>
<evidence type="ECO:0000256" key="4">
    <source>
        <dbReference type="ARBA" id="ARBA00035229"/>
    </source>
</evidence>
<comment type="similarity">
    <text evidence="1 5">Belongs to the eukaryotic ribosomal protein eL32 family.</text>
</comment>
<dbReference type="PANTHER" id="PTHR23413:SF1">
    <property type="entry name" value="RIBOSOMAL PROTEIN L32"/>
    <property type="match status" value="1"/>
</dbReference>
<keyword evidence="7" id="KW-1185">Reference proteome</keyword>
<evidence type="ECO:0000313" key="7">
    <source>
        <dbReference type="Proteomes" id="UP000000391"/>
    </source>
</evidence>
<accession>D7E8R8</accession>
<evidence type="ECO:0000256" key="3">
    <source>
        <dbReference type="ARBA" id="ARBA00023274"/>
    </source>
</evidence>
<keyword evidence="2 5" id="KW-0689">Ribosomal protein</keyword>
<dbReference type="InterPro" id="IPR036351">
    <property type="entry name" value="Ribosomal_eL32_sf"/>
</dbReference>
<dbReference type="NCBIfam" id="NF006332">
    <property type="entry name" value="PRK08562.1"/>
    <property type="match status" value="1"/>
</dbReference>
<dbReference type="HOGENOM" id="CLU_071479_3_1_2"/>
<dbReference type="GO" id="GO:0003735">
    <property type="term" value="F:structural constituent of ribosome"/>
    <property type="evidence" value="ECO:0007669"/>
    <property type="project" value="InterPro"/>
</dbReference>
<dbReference type="GeneID" id="9346469"/>
<dbReference type="SUPFAM" id="SSF52042">
    <property type="entry name" value="Ribosomal protein L32e"/>
    <property type="match status" value="1"/>
</dbReference>
<gene>
    <name evidence="5" type="primary">rpl32e</name>
    <name evidence="6" type="ordered locus">Metev_0841</name>
</gene>
<dbReference type="InterPro" id="IPR018263">
    <property type="entry name" value="Ribosomal_eL32_CS"/>
</dbReference>
<dbReference type="InterPro" id="IPR001515">
    <property type="entry name" value="Ribosomal_eL32"/>
</dbReference>
<dbReference type="CDD" id="cd00513">
    <property type="entry name" value="Ribosomal_L32_L32e"/>
    <property type="match status" value="1"/>
</dbReference>
<dbReference type="PANTHER" id="PTHR23413">
    <property type="entry name" value="60S RIBOSOMAL PROTEIN L32 AND DNA-DIRECTED RNA POLYMERASE II, SUBUNIT N"/>
    <property type="match status" value="1"/>
</dbReference>
<organism evidence="6 7">
    <name type="scientific">Methanohalobium evestigatum (strain ATCC BAA-1072 / DSM 3721 / NBRC 107634 / OCM 161 / Z-7303)</name>
    <dbReference type="NCBI Taxonomy" id="644295"/>
    <lineage>
        <taxon>Archaea</taxon>
        <taxon>Methanobacteriati</taxon>
        <taxon>Methanobacteriota</taxon>
        <taxon>Stenosarchaea group</taxon>
        <taxon>Methanomicrobia</taxon>
        <taxon>Methanosarcinales</taxon>
        <taxon>Methanosarcinaceae</taxon>
        <taxon>Methanohalobium</taxon>
    </lineage>
</organism>
<dbReference type="AlphaFoldDB" id="D7E8R8"/>
<evidence type="ECO:0000256" key="2">
    <source>
        <dbReference type="ARBA" id="ARBA00022980"/>
    </source>
</evidence>
<keyword evidence="3 5" id="KW-0687">Ribonucleoprotein</keyword>
<dbReference type="STRING" id="644295.Metev_0841"/>
<sequence>MAKDNKSNVSELEMDEESKRLFNIRKVQKNKKPSFNRVDSHRLKRVPSSWRRPKGVNSKLRKGIKAKGSLVKVGYGSPEAVKGLHPSGYTEILVYNVKDVENISNPSSEAIRIGRTVGAKKRTMIEEKAAELGIKVLNPSRGEE</sequence>
<evidence type="ECO:0000256" key="5">
    <source>
        <dbReference type="HAMAP-Rule" id="MF_00810"/>
    </source>
</evidence>
<name>D7E8R8_METEZ</name>